<accession>A0A7W7PUQ2</accession>
<evidence type="ECO:0000313" key="1">
    <source>
        <dbReference type="EMBL" id="MBB4901631.1"/>
    </source>
</evidence>
<name>A0A7W7PUQ2_9ACTN</name>
<evidence type="ECO:0000313" key="2">
    <source>
        <dbReference type="Proteomes" id="UP000579523"/>
    </source>
</evidence>
<dbReference type="EMBL" id="JACHJI010000011">
    <property type="protein sequence ID" value="MBB4901631.1"/>
    <property type="molecule type" value="Genomic_DNA"/>
</dbReference>
<dbReference type="AlphaFoldDB" id="A0A7W7PUQ2"/>
<organism evidence="1 2">
    <name type="scientific">Streptomyces griseomycini</name>
    <dbReference type="NCBI Taxonomy" id="66895"/>
    <lineage>
        <taxon>Bacteria</taxon>
        <taxon>Bacillati</taxon>
        <taxon>Actinomycetota</taxon>
        <taxon>Actinomycetes</taxon>
        <taxon>Kitasatosporales</taxon>
        <taxon>Streptomycetaceae</taxon>
        <taxon>Streptomyces</taxon>
    </lineage>
</organism>
<dbReference type="SUPFAM" id="SSF50998">
    <property type="entry name" value="Quinoprotein alcohol dehydrogenase-like"/>
    <property type="match status" value="1"/>
</dbReference>
<reference evidence="1 2" key="1">
    <citation type="submission" date="2020-08" db="EMBL/GenBank/DDBJ databases">
        <title>Genomic Encyclopedia of Type Strains, Phase III (KMG-III): the genomes of soil and plant-associated and newly described type strains.</title>
        <authorList>
            <person name="Whitman W."/>
        </authorList>
    </citation>
    <scope>NUCLEOTIDE SEQUENCE [LARGE SCALE GENOMIC DNA]</scope>
    <source>
        <strain evidence="1 2">CECT 3273</strain>
    </source>
</reference>
<gene>
    <name evidence="1" type="ORF">FHS37_005719</name>
</gene>
<protein>
    <submittedName>
        <fullName evidence="1">Rubredoxin</fullName>
    </submittedName>
</protein>
<keyword evidence="2" id="KW-1185">Reference proteome</keyword>
<proteinExistence type="predicted"/>
<dbReference type="InterPro" id="IPR011047">
    <property type="entry name" value="Quinoprotein_ADH-like_sf"/>
</dbReference>
<dbReference type="RefSeq" id="WP_184826307.1">
    <property type="nucleotide sequence ID" value="NZ_JACHJI010000011.1"/>
</dbReference>
<sequence length="360" mass="38769">MPVEPTHGEFAQHTARLVATVRAPLAGTPADVPQILHWPGRRLLVQRGDTELAVRDLAGEEAEFRFPAPWPRRFGQATVSPAGDLAVFSGLHALRAVDRTGGTRWEVRHDCWSSAVCTASHTSFSEYADDPGHAHADSGSAAFSPDGTLVWAHVRSGGGEHTKEEWLVLDSASGSVLGRAETMTVSAASWHFPHPDGAHMGLTVGQGDDDSPLLWGHWDGTALTFEKLVGEVFLDVGPSGRHFLTTDPGQWALYLHRTSDGAEVQRLNAADAVSPLPGDDMARWHYEAAFPYEDGAVVGTEDHADVPRHWLVDPRTLSVDGPVAYPFPVSGSPLSAGRGAWCTVSQDHTSVHLWSLAGRD</sequence>
<comment type="caution">
    <text evidence="1">The sequence shown here is derived from an EMBL/GenBank/DDBJ whole genome shotgun (WGS) entry which is preliminary data.</text>
</comment>
<dbReference type="Proteomes" id="UP000579523">
    <property type="component" value="Unassembled WGS sequence"/>
</dbReference>